<dbReference type="GO" id="GO:1990130">
    <property type="term" value="C:GATOR1 complex"/>
    <property type="evidence" value="ECO:0007669"/>
    <property type="project" value="TreeGrafter"/>
</dbReference>
<dbReference type="GO" id="GO:0005774">
    <property type="term" value="C:vacuolar membrane"/>
    <property type="evidence" value="ECO:0007669"/>
    <property type="project" value="TreeGrafter"/>
</dbReference>
<dbReference type="InterPro" id="IPR009348">
    <property type="entry name" value="NPR2-like"/>
</dbReference>
<dbReference type="PROSITE" id="PS50072">
    <property type="entry name" value="CSA_PPIASE_2"/>
    <property type="match status" value="1"/>
</dbReference>
<organism evidence="13 14">
    <name type="scientific">Synchytrium endobioticum</name>
    <dbReference type="NCBI Taxonomy" id="286115"/>
    <lineage>
        <taxon>Eukaryota</taxon>
        <taxon>Fungi</taxon>
        <taxon>Fungi incertae sedis</taxon>
        <taxon>Chytridiomycota</taxon>
        <taxon>Chytridiomycota incertae sedis</taxon>
        <taxon>Chytridiomycetes</taxon>
        <taxon>Synchytriales</taxon>
        <taxon>Synchytriaceae</taxon>
        <taxon>Synchytrium</taxon>
    </lineage>
</organism>
<comment type="caution">
    <text evidence="13">The sequence shown here is derived from an EMBL/GenBank/DDBJ whole genome shotgun (WGS) entry which is preliminary data.</text>
</comment>
<dbReference type="AlphaFoldDB" id="A0A507DKP7"/>
<evidence type="ECO:0000256" key="2">
    <source>
        <dbReference type="ARBA" id="ARBA00004123"/>
    </source>
</evidence>
<dbReference type="InterPro" id="IPR029000">
    <property type="entry name" value="Cyclophilin-like_dom_sf"/>
</dbReference>
<evidence type="ECO:0000256" key="8">
    <source>
        <dbReference type="ARBA" id="ARBA00071024"/>
    </source>
</evidence>
<dbReference type="EMBL" id="QEAN01000042">
    <property type="protein sequence ID" value="TPX52203.1"/>
    <property type="molecule type" value="Genomic_DNA"/>
</dbReference>
<evidence type="ECO:0000256" key="5">
    <source>
        <dbReference type="ARBA" id="ARBA00038509"/>
    </source>
</evidence>
<feature type="compositionally biased region" description="Low complexity" evidence="11">
    <location>
        <begin position="346"/>
        <end position="363"/>
    </location>
</feature>
<feature type="domain" description="PPIase cyclophilin-type" evidence="12">
    <location>
        <begin position="18"/>
        <end position="166"/>
    </location>
</feature>
<feature type="compositionally biased region" description="Basic and acidic residues" evidence="11">
    <location>
        <begin position="270"/>
        <end position="290"/>
    </location>
</feature>
<feature type="compositionally biased region" description="Polar residues" evidence="11">
    <location>
        <begin position="313"/>
        <end position="324"/>
    </location>
</feature>
<comment type="subcellular location">
    <subcellularLocation>
        <location evidence="2">Nucleus</location>
    </subcellularLocation>
</comment>
<sequence length="957" mass="107484">MSYAYTQEPPTSGKVVMHTTMGDLEIELWSKEAPKTCRNFIQLCLEGYYDGSILHRIVKNFIVQGGDPNGTGEGGESIYGLPFADEFHSRLRYTRRGLMGMANTGPNSNTSQFFFTLDRTEELNRKNSLFGKVVGETLYNLLKVGELDVDDNEKPLFPPKITSVDVLWNPFDDMVPRITADEKRQRLQHQAKVAAAAALIKESRPTKKNLAVLSFANDDQDNNDTPATNKVKSLHDVSENDPRLRRDTAGLENIINSKSDIVSTTHNAKKRDGDEVKEKDNARNGRHEDSGADEDSDDSDAGPSHRGKKSKTFHSSEYSKSLLPSESAKMDVRDKIQQLRSDIRNIGKGPSSTTPSTTTSIKSASLVDQMRSQYMSSAKVRSAIPKAAAGKKDLDALSKLKAFEQKLLSASKDSRNKGDSSKNRKSEEKEWLCHLHGVKKCKSCRDWDGSEEEDDSDDAVDWANTAFVATKTSANVYEPKVDDYEVLDPRAEASRNAFYSQAQVRSKVGQAQRHYSDGRGGRDDDRQQRPPPSPVIPLSSPTLPSIKSPSSTTPSSPTHLLDQPPSTSSTRIKVSFDSLSEYIIPKRELFNRLLIVSTPRYRVIGFPTSVEGEKYQRNALLFNMCFVLAGDADTSAHEPVVAKMARLLRLLEVESEFLSNPDTKQMLPDIMEHILEGLNSYFECRIPVRLQNEQDNIYANTIDLKLFPRYPDPPPVYDYQVPVLILDLSQIMEHEKSMGTYWDLTLQKVIPRIDGVAHVKRIADLADVSIELVRLAVQHLIYYGCVKMVDIFQFSNVYAVTSDVNIMLSKWSLQHDCLTFVTLPDIPQPSPVSIFRLYCALRHGLTVRDWIDENHVTEINLDIRRFFIYGVIKGFVYRVHRYPVLTSAFEEPLNSPGLPPSGISTSGVVNGDLIPSWMHKYLDGTHHYDDICTKLSWSAKELDEVVSADLGVKIIYK</sequence>
<dbReference type="PANTHER" id="PTHR12991:SF10">
    <property type="entry name" value="GATOR COMPLEX PROTEIN NPRL2"/>
    <property type="match status" value="1"/>
</dbReference>
<proteinExistence type="inferred from homology"/>
<feature type="region of interest" description="Disordered" evidence="11">
    <location>
        <begin position="498"/>
        <end position="570"/>
    </location>
</feature>
<dbReference type="Proteomes" id="UP000317494">
    <property type="component" value="Unassembled WGS sequence"/>
</dbReference>
<evidence type="ECO:0000259" key="12">
    <source>
        <dbReference type="PROSITE" id="PS50072"/>
    </source>
</evidence>
<dbReference type="Pfam" id="PF06218">
    <property type="entry name" value="NPR2"/>
    <property type="match status" value="2"/>
</dbReference>
<dbReference type="GO" id="GO:0010508">
    <property type="term" value="P:positive regulation of autophagy"/>
    <property type="evidence" value="ECO:0007669"/>
    <property type="project" value="TreeGrafter"/>
</dbReference>
<evidence type="ECO:0000256" key="9">
    <source>
        <dbReference type="ARBA" id="ARBA00082698"/>
    </source>
</evidence>
<comment type="similarity">
    <text evidence="3">Belongs to the NPR2 family.</text>
</comment>
<feature type="compositionally biased region" description="Acidic residues" evidence="11">
    <location>
        <begin position="291"/>
        <end position="300"/>
    </location>
</feature>
<dbReference type="Gene3D" id="2.40.100.10">
    <property type="entry name" value="Cyclophilin-like"/>
    <property type="match status" value="1"/>
</dbReference>
<dbReference type="SUPFAM" id="SSF50891">
    <property type="entry name" value="Cyclophilin-like"/>
    <property type="match status" value="1"/>
</dbReference>
<feature type="compositionally biased region" description="Polar residues" evidence="11">
    <location>
        <begin position="254"/>
        <end position="266"/>
    </location>
</feature>
<reference evidence="13 14" key="1">
    <citation type="journal article" date="2019" name="Sci. Rep.">
        <title>Comparative genomics of chytrid fungi reveal insights into the obligate biotrophic and pathogenic lifestyle of Synchytrium endobioticum.</title>
        <authorList>
            <person name="van de Vossenberg B.T.L.H."/>
            <person name="Warris S."/>
            <person name="Nguyen H.D.T."/>
            <person name="van Gent-Pelzer M.P.E."/>
            <person name="Joly D.L."/>
            <person name="van de Geest H.C."/>
            <person name="Bonants P.J.M."/>
            <person name="Smith D.S."/>
            <person name="Levesque C.A."/>
            <person name="van der Lee T.A.J."/>
        </authorList>
    </citation>
    <scope>NUCLEOTIDE SEQUENCE [LARGE SCALE GENOMIC DNA]</scope>
    <source>
        <strain evidence="13 14">MB42</strain>
    </source>
</reference>
<dbReference type="GO" id="GO:0003755">
    <property type="term" value="F:peptidyl-prolyl cis-trans isomerase activity"/>
    <property type="evidence" value="ECO:0007669"/>
    <property type="project" value="UniProtKB-EC"/>
</dbReference>
<dbReference type="Pfam" id="PF00160">
    <property type="entry name" value="Pro_isomerase"/>
    <property type="match status" value="1"/>
</dbReference>
<name>A0A507DKP7_9FUNG</name>
<evidence type="ECO:0000256" key="6">
    <source>
        <dbReference type="ARBA" id="ARBA00055615"/>
    </source>
</evidence>
<dbReference type="CDD" id="cd01925">
    <property type="entry name" value="cyclophilin_CeCYP16-like"/>
    <property type="match status" value="1"/>
</dbReference>
<evidence type="ECO:0000256" key="4">
    <source>
        <dbReference type="ARBA" id="ARBA00023242"/>
    </source>
</evidence>
<evidence type="ECO:0000256" key="1">
    <source>
        <dbReference type="ARBA" id="ARBA00000971"/>
    </source>
</evidence>
<evidence type="ECO:0000256" key="11">
    <source>
        <dbReference type="SAM" id="MobiDB-lite"/>
    </source>
</evidence>
<comment type="function">
    <text evidence="6">PPIases accelerate the folding of proteins. It catalyzes the cis-trans isomerization of proline imidic peptide bonds in oligopeptides. Involved in pre-mRNA splicing.</text>
</comment>
<feature type="compositionally biased region" description="Low complexity" evidence="11">
    <location>
        <begin position="536"/>
        <end position="558"/>
    </location>
</feature>
<feature type="region of interest" description="Disordered" evidence="11">
    <location>
        <begin position="408"/>
        <end position="429"/>
    </location>
</feature>
<accession>A0A507DKP7</accession>
<dbReference type="InterPro" id="IPR002130">
    <property type="entry name" value="Cyclophilin-type_PPIase_dom"/>
</dbReference>
<feature type="compositionally biased region" description="Basic and acidic residues" evidence="11">
    <location>
        <begin position="233"/>
        <end position="249"/>
    </location>
</feature>
<dbReference type="PANTHER" id="PTHR12991">
    <property type="entry name" value="NITROGEN PERMEASE REGULATOR 2/TUMOR SUPPRESSOR CANDIDATE 4"/>
    <property type="match status" value="1"/>
</dbReference>
<feature type="region of interest" description="Disordered" evidence="11">
    <location>
        <begin position="215"/>
        <end position="363"/>
    </location>
</feature>
<dbReference type="PRINTS" id="PR00153">
    <property type="entry name" value="CSAPPISMRASE"/>
</dbReference>
<evidence type="ECO:0000313" key="13">
    <source>
        <dbReference type="EMBL" id="TPX52203.1"/>
    </source>
</evidence>
<feature type="compositionally biased region" description="Basic and acidic residues" evidence="11">
    <location>
        <begin position="328"/>
        <end position="345"/>
    </location>
</feature>
<dbReference type="GO" id="GO:0005096">
    <property type="term" value="F:GTPase activator activity"/>
    <property type="evidence" value="ECO:0007669"/>
    <property type="project" value="TreeGrafter"/>
</dbReference>
<comment type="similarity">
    <text evidence="5">Belongs to the cyclophilin-type PPIase family. CWC27 subfamily.</text>
</comment>
<keyword evidence="14" id="KW-1185">Reference proteome</keyword>
<comment type="catalytic activity">
    <reaction evidence="1">
        <text>[protein]-peptidylproline (omega=180) = [protein]-peptidylproline (omega=0)</text>
        <dbReference type="Rhea" id="RHEA:16237"/>
        <dbReference type="Rhea" id="RHEA-COMP:10747"/>
        <dbReference type="Rhea" id="RHEA-COMP:10748"/>
        <dbReference type="ChEBI" id="CHEBI:83833"/>
        <dbReference type="ChEBI" id="CHEBI:83834"/>
        <dbReference type="EC" id="5.2.1.8"/>
    </reaction>
</comment>
<dbReference type="STRING" id="286115.A0A507DKP7"/>
<dbReference type="GO" id="GO:0005634">
    <property type="term" value="C:nucleus"/>
    <property type="evidence" value="ECO:0007669"/>
    <property type="project" value="UniProtKB-SubCell"/>
</dbReference>
<feature type="compositionally biased region" description="Basic and acidic residues" evidence="11">
    <location>
        <begin position="412"/>
        <end position="429"/>
    </location>
</feature>
<protein>
    <recommendedName>
        <fullName evidence="8">Peptidyl-prolyl isomerase CWC27</fullName>
    </recommendedName>
    <alternativeName>
        <fullName evidence="7">Peptidyl-prolyl isomerase cwc27</fullName>
    </alternativeName>
    <alternativeName>
        <fullName evidence="9 10">Rotamase CWC27</fullName>
    </alternativeName>
</protein>
<dbReference type="GO" id="GO:1904262">
    <property type="term" value="P:negative regulation of TORC1 signaling"/>
    <property type="evidence" value="ECO:0007669"/>
    <property type="project" value="TreeGrafter"/>
</dbReference>
<feature type="compositionally biased region" description="Basic and acidic residues" evidence="11">
    <location>
        <begin position="514"/>
        <end position="528"/>
    </location>
</feature>
<evidence type="ECO:0000313" key="14">
    <source>
        <dbReference type="Proteomes" id="UP000317494"/>
    </source>
</evidence>
<keyword evidence="4" id="KW-0539">Nucleus</keyword>
<dbReference type="FunFam" id="2.40.100.10:FF:000007">
    <property type="entry name" value="Peptidyl-prolyl cis-trans isomerase CWC27 homolog"/>
    <property type="match status" value="1"/>
</dbReference>
<evidence type="ECO:0000256" key="10">
    <source>
        <dbReference type="ARBA" id="ARBA00083804"/>
    </source>
</evidence>
<gene>
    <name evidence="13" type="ORF">SeMB42_g01609</name>
</gene>
<evidence type="ECO:0000256" key="3">
    <source>
        <dbReference type="ARBA" id="ARBA00008433"/>
    </source>
</evidence>
<evidence type="ECO:0000256" key="7">
    <source>
        <dbReference type="ARBA" id="ARBA00067721"/>
    </source>
</evidence>
<dbReference type="VEuPathDB" id="FungiDB:SeMB42_g01609"/>